<protein>
    <submittedName>
        <fullName evidence="2">Bystin</fullName>
    </submittedName>
</protein>
<keyword evidence="1" id="KW-1185">Reference proteome</keyword>
<reference evidence="2" key="1">
    <citation type="submission" date="2022-11" db="UniProtKB">
        <authorList>
            <consortium name="WormBaseParasite"/>
        </authorList>
    </citation>
    <scope>IDENTIFICATION</scope>
</reference>
<evidence type="ECO:0000313" key="1">
    <source>
        <dbReference type="Proteomes" id="UP000887574"/>
    </source>
</evidence>
<evidence type="ECO:0000313" key="2">
    <source>
        <dbReference type="WBParaSite" id="jg22637"/>
    </source>
</evidence>
<accession>A0A915DQQ6</accession>
<organism evidence="1 2">
    <name type="scientific">Ditylenchus dipsaci</name>
    <dbReference type="NCBI Taxonomy" id="166011"/>
    <lineage>
        <taxon>Eukaryota</taxon>
        <taxon>Metazoa</taxon>
        <taxon>Ecdysozoa</taxon>
        <taxon>Nematoda</taxon>
        <taxon>Chromadorea</taxon>
        <taxon>Rhabditida</taxon>
        <taxon>Tylenchina</taxon>
        <taxon>Tylenchomorpha</taxon>
        <taxon>Sphaerularioidea</taxon>
        <taxon>Anguinidae</taxon>
        <taxon>Anguininae</taxon>
        <taxon>Ditylenchus</taxon>
    </lineage>
</organism>
<dbReference type="Proteomes" id="UP000887574">
    <property type="component" value="Unplaced"/>
</dbReference>
<dbReference type="WBParaSite" id="jg22637">
    <property type="protein sequence ID" value="jg22637"/>
    <property type="gene ID" value="jg22637"/>
</dbReference>
<dbReference type="AlphaFoldDB" id="A0A915DQQ6"/>
<sequence>MERFGQVNFGALSQVLGMDPNVLMQICQNSLRQPAPIAAAPVVQVVEEAVQENSDEDDYYSSEEEPAVNVFGPIRLAKFRRQVYVVLAEKESVVAGGGKFVFPIFYVLLKNKNRQIYEKMFRMILALAPQFQPTNFNVDFELAVTQVLGEHFPGSNINGDANTNFAVTSRMLMSLAFVPLPSVLECFHELQSYLLRQEPSLLPVITWFSTYYVGTILRPAVFPAQLWSCYQRTVDGEDRTNNFAEASHRRLQTYLDVDHPSLGRFLEELK</sequence>
<proteinExistence type="predicted"/>
<name>A0A915DQQ6_9BILA</name>